<evidence type="ECO:0000313" key="3">
    <source>
        <dbReference type="Proteomes" id="UP000541347"/>
    </source>
</evidence>
<dbReference type="SUPFAM" id="SSF51126">
    <property type="entry name" value="Pectin lyase-like"/>
    <property type="match status" value="1"/>
</dbReference>
<proteinExistence type="predicted"/>
<dbReference type="InterPro" id="IPR030392">
    <property type="entry name" value="S74_ICA"/>
</dbReference>
<keyword evidence="3" id="KW-1185">Reference proteome</keyword>
<evidence type="ECO:0000259" key="1">
    <source>
        <dbReference type="PROSITE" id="PS51688"/>
    </source>
</evidence>
<name>A0ABW9ZGZ6_9HYPH</name>
<feature type="domain" description="Peptidase S74" evidence="1">
    <location>
        <begin position="950"/>
        <end position="1041"/>
    </location>
</feature>
<protein>
    <submittedName>
        <fullName evidence="2">DUF4183 domain-containing protein</fullName>
    </submittedName>
</protein>
<dbReference type="PROSITE" id="PS51688">
    <property type="entry name" value="ICA"/>
    <property type="match status" value="1"/>
</dbReference>
<accession>A0ABW9ZGZ6</accession>
<evidence type="ECO:0000313" key="2">
    <source>
        <dbReference type="EMBL" id="NBN64122.1"/>
    </source>
</evidence>
<organism evidence="2 3">
    <name type="scientific">Pannonibacter tanglangensis</name>
    <dbReference type="NCBI Taxonomy" id="2750084"/>
    <lineage>
        <taxon>Bacteria</taxon>
        <taxon>Pseudomonadati</taxon>
        <taxon>Pseudomonadota</taxon>
        <taxon>Alphaproteobacteria</taxon>
        <taxon>Hyphomicrobiales</taxon>
        <taxon>Stappiaceae</taxon>
        <taxon>Pannonibacter</taxon>
    </lineage>
</organism>
<sequence>MTLTNPLLVGQQLIILRDVPVTQEADFVEADKLPAQSLEDALDKLTMIAQQHDEELGRTITANESATPEQVETLRDNVTLLAANAERLIAVNSAVDILERVFVGNGSTTQWTLPAAPASEANVDVWINGVIQKTANYEVAGDKLTITPAVANGVEILTKTRVEVSLAYPTFGSDFLDPGPFGLVGDGVADDTAALQAYFNACVAQKKRAVLPAGKFSAVGIVVNNPLHITGQGGYETYDLNIGTWLIHRNTSAPLIRFTGVNARGSSLRGVNVFQQHPTISAPNTPGSWAPTTYPYVFDVVDCFGGVHFRQIFMWGVYRGISLVNSGRSTVHTLTGQFYQNVIFQDNQLDADAISEIHNWPHTNGSKAVYSWMHTNHASFILGRVDSAVYSGKIFSYAGRYLFQFAATANGKATRIKVHSAQADAIPCGIFVSAGANDVTAEFGILDIQGQDLSVWPETLASVPGVWPITIDADGARINIQSLRTEYHHQGLIFTPPSRKNNRLAITHLRGTSYNMSGNAPGAFSLGTTLPANNGGFPVNQVFVGNNLFLEGNNGAPQLAPGTTGVVNVAGSGGAGASGNQIITASNLTSAVVVDGVGLTVNSGGLQAQVQGDGNIIGSAFGAAGNLVDFIQNSGGGGGSSPRDTLTSASGTQSAKINNAGGFTVTDTVQSRAAAVTADGNLTGSAVAGKSIWEITVAGSTTYDLKNYLDRKFDQVVAGGSASSVIRSPDNLTALTMVNSVGARLDNNGVSIWTGDGNITGGGFSSYGGGNLFAVLGSFDSRLDALEAGGGGGGSSSQLVNGSATATLGATNGLTISSGGNAARVQSDGNIVNAAAFTNASNGGLGGTGSLTSYIDARAQAFANTAISTANSAQSTANSAQSTASSAASNASTAISRLGSWQASGSSWTFGGTQVLQSDGNLFGSSVFGFLGGSPNLFNALQNLNGRIASDETIKLNVQPMGAGLDVIDALTPVSFQFNQGLAPWAMPGPQIGLIAQEVAALAPAAVTETNGRMGINPLAMVAILVNAVQELKRRIEILEG</sequence>
<reference evidence="2 3" key="1">
    <citation type="submission" date="2020-01" db="EMBL/GenBank/DDBJ databases">
        <authorList>
            <person name="Peng S.Y."/>
            <person name="Li J."/>
            <person name="Wang M."/>
            <person name="Wang L."/>
            <person name="Wang C.Q."/>
            <person name="Wang J.R."/>
        </authorList>
    </citation>
    <scope>NUCLEOTIDE SEQUENCE [LARGE SCALE GENOMIC DNA]</scope>
    <source>
        <strain evidence="2 3">XCT-34</strain>
    </source>
</reference>
<dbReference type="Proteomes" id="UP000541347">
    <property type="component" value="Unassembled WGS sequence"/>
</dbReference>
<dbReference type="InterPro" id="IPR012334">
    <property type="entry name" value="Pectin_lyas_fold"/>
</dbReference>
<dbReference type="Pfam" id="PF13884">
    <property type="entry name" value="Peptidase_S74"/>
    <property type="match status" value="1"/>
</dbReference>
<dbReference type="InterPro" id="IPR011050">
    <property type="entry name" value="Pectin_lyase_fold/virulence"/>
</dbReference>
<gene>
    <name evidence="2" type="ORF">GWI71_10565</name>
</gene>
<comment type="caution">
    <text evidence="2">The sequence shown here is derived from an EMBL/GenBank/DDBJ whole genome shotgun (WGS) entry which is preliminary data.</text>
</comment>
<dbReference type="Gene3D" id="2.160.20.10">
    <property type="entry name" value="Single-stranded right-handed beta-helix, Pectin lyase-like"/>
    <property type="match status" value="1"/>
</dbReference>
<dbReference type="EMBL" id="JAABLP010000002">
    <property type="protein sequence ID" value="NBN64122.1"/>
    <property type="molecule type" value="Genomic_DNA"/>
</dbReference>
<dbReference type="RefSeq" id="WP_161676059.1">
    <property type="nucleotide sequence ID" value="NZ_JAABLP010000002.1"/>
</dbReference>